<dbReference type="InterPro" id="IPR013342">
    <property type="entry name" value="Mandelate_racemase_C"/>
</dbReference>
<dbReference type="SMART" id="SM00922">
    <property type="entry name" value="MR_MLE"/>
    <property type="match status" value="1"/>
</dbReference>
<keyword evidence="3" id="KW-0460">Magnesium</keyword>
<dbReference type="InterPro" id="IPR029017">
    <property type="entry name" value="Enolase-like_N"/>
</dbReference>
<gene>
    <name evidence="5" type="ORF">QTN47_18585</name>
</gene>
<evidence type="ECO:0000256" key="3">
    <source>
        <dbReference type="ARBA" id="ARBA00022842"/>
    </source>
</evidence>
<reference evidence="5 6" key="1">
    <citation type="submission" date="2023-07" db="EMBL/GenBank/DDBJ databases">
        <authorList>
            <person name="Lian W.-H."/>
        </authorList>
    </citation>
    <scope>NUCLEOTIDE SEQUENCE [LARGE SCALE GENOMIC DNA]</scope>
    <source>
        <strain evidence="5 6">SYSU DXS3180</strain>
    </source>
</reference>
<dbReference type="Pfam" id="PF13378">
    <property type="entry name" value="MR_MLE_C"/>
    <property type="match status" value="1"/>
</dbReference>
<dbReference type="InterPro" id="IPR029065">
    <property type="entry name" value="Enolase_C-like"/>
</dbReference>
<dbReference type="SUPFAM" id="SSF51604">
    <property type="entry name" value="Enolase C-terminal domain-like"/>
    <property type="match status" value="1"/>
</dbReference>
<dbReference type="RefSeq" id="WP_369330929.1">
    <property type="nucleotide sequence ID" value="NZ_JAULBC010000006.1"/>
</dbReference>
<organism evidence="5 6">
    <name type="scientific">Danxiaibacter flavus</name>
    <dbReference type="NCBI Taxonomy" id="3049108"/>
    <lineage>
        <taxon>Bacteria</taxon>
        <taxon>Pseudomonadati</taxon>
        <taxon>Bacteroidota</taxon>
        <taxon>Chitinophagia</taxon>
        <taxon>Chitinophagales</taxon>
        <taxon>Chitinophagaceae</taxon>
        <taxon>Danxiaibacter</taxon>
    </lineage>
</organism>
<dbReference type="PANTHER" id="PTHR13794:SF58">
    <property type="entry name" value="MITOCHONDRIAL ENOLASE SUPERFAMILY MEMBER 1"/>
    <property type="match status" value="1"/>
</dbReference>
<evidence type="ECO:0000259" key="4">
    <source>
        <dbReference type="SMART" id="SM00922"/>
    </source>
</evidence>
<proteinExistence type="predicted"/>
<name>A0ABV3ZI11_9BACT</name>
<dbReference type="SUPFAM" id="SSF54826">
    <property type="entry name" value="Enolase N-terminal domain-like"/>
    <property type="match status" value="1"/>
</dbReference>
<dbReference type="Proteomes" id="UP001560573">
    <property type="component" value="Unassembled WGS sequence"/>
</dbReference>
<dbReference type="PANTHER" id="PTHR13794">
    <property type="entry name" value="ENOLASE SUPERFAMILY, MANDELATE RACEMASE"/>
    <property type="match status" value="1"/>
</dbReference>
<evidence type="ECO:0000313" key="5">
    <source>
        <dbReference type="EMBL" id="MEX6689522.1"/>
    </source>
</evidence>
<comment type="caution">
    <text evidence="5">The sequence shown here is derived from an EMBL/GenBank/DDBJ whole genome shotgun (WGS) entry which is preliminary data.</text>
</comment>
<keyword evidence="2" id="KW-0479">Metal-binding</keyword>
<protein>
    <submittedName>
        <fullName evidence="5">Enolase C-terminal domain-like protein</fullName>
    </submittedName>
</protein>
<dbReference type="InterPro" id="IPR036849">
    <property type="entry name" value="Enolase-like_C_sf"/>
</dbReference>
<feature type="domain" description="Mandelate racemase/muconate lactonizing enzyme C-terminal" evidence="4">
    <location>
        <begin position="149"/>
        <end position="249"/>
    </location>
</feature>
<keyword evidence="6" id="KW-1185">Reference proteome</keyword>
<sequence length="390" mass="44169">MSFIDDEIFNIAKITIRTLEPVKNIVPFQDATMGPFASFGISIITLEDEDGNIGEGPVFSSYMNIMETCFFPILLHSGNIRYRELFPQLYWSIRNEGFRGQAAALLGQVDIALHDLASRRKSQPLHRLLGGKNNIVKVYGSGGGTNYSYAELEEEIGFFLNAGIDCFKMKVGKNFGTRLQEDVERVKFVKQLTGSKCKLAIDVNQVWKYEDVLEFMDKVADQNIAWLEEPVHSASYDQIERLCSALPVAISYGESERTSRMFPTLVQLGVKHLQPVPTQIGGVNEWMEVRDLAAKNNLTFSSGGYSFYTNCLLATTQNNVMLEYLHCIMFGLEKYLLVKPALKNGMHVLPEVSGLPVRINWDYCTSEKKIIKSHFWNRQNVKKYTPLVTL</sequence>
<dbReference type="InterPro" id="IPR046945">
    <property type="entry name" value="RHMD-like"/>
</dbReference>
<evidence type="ECO:0000256" key="2">
    <source>
        <dbReference type="ARBA" id="ARBA00022723"/>
    </source>
</evidence>
<dbReference type="SFLD" id="SFLDS00001">
    <property type="entry name" value="Enolase"/>
    <property type="match status" value="1"/>
</dbReference>
<evidence type="ECO:0000256" key="1">
    <source>
        <dbReference type="ARBA" id="ARBA00001946"/>
    </source>
</evidence>
<comment type="cofactor">
    <cofactor evidence="1">
        <name>Mg(2+)</name>
        <dbReference type="ChEBI" id="CHEBI:18420"/>
    </cofactor>
</comment>
<dbReference type="EMBL" id="JAULBC010000006">
    <property type="protein sequence ID" value="MEX6689522.1"/>
    <property type="molecule type" value="Genomic_DNA"/>
</dbReference>
<dbReference type="Gene3D" id="3.30.390.10">
    <property type="entry name" value="Enolase-like, N-terminal domain"/>
    <property type="match status" value="1"/>
</dbReference>
<dbReference type="Gene3D" id="3.20.20.120">
    <property type="entry name" value="Enolase-like C-terminal domain"/>
    <property type="match status" value="1"/>
</dbReference>
<accession>A0ABV3ZI11</accession>
<evidence type="ECO:0000313" key="6">
    <source>
        <dbReference type="Proteomes" id="UP001560573"/>
    </source>
</evidence>